<dbReference type="Pfam" id="PF13376">
    <property type="entry name" value="OmdA"/>
    <property type="match status" value="1"/>
</dbReference>
<dbReference type="InterPro" id="IPR014922">
    <property type="entry name" value="YdhG-like"/>
</dbReference>
<keyword evidence="3" id="KW-1185">Reference proteome</keyword>
<dbReference type="InterPro" id="IPR016786">
    <property type="entry name" value="YdeI_bac"/>
</dbReference>
<evidence type="ECO:0000313" key="2">
    <source>
        <dbReference type="EMBL" id="KAB2815832.1"/>
    </source>
</evidence>
<evidence type="ECO:0000313" key="3">
    <source>
        <dbReference type="Proteomes" id="UP000484164"/>
    </source>
</evidence>
<dbReference type="PIRSF" id="PIRSF021308">
    <property type="entry name" value="UCP021308"/>
    <property type="match status" value="1"/>
</dbReference>
<organism evidence="2 3">
    <name type="scientific">Phaeocystidibacter marisrubri</name>
    <dbReference type="NCBI Taxonomy" id="1577780"/>
    <lineage>
        <taxon>Bacteria</taxon>
        <taxon>Pseudomonadati</taxon>
        <taxon>Bacteroidota</taxon>
        <taxon>Flavobacteriia</taxon>
        <taxon>Flavobacteriales</taxon>
        <taxon>Phaeocystidibacteraceae</taxon>
        <taxon>Phaeocystidibacter</taxon>
    </lineage>
</organism>
<dbReference type="Gene3D" id="3.90.1150.200">
    <property type="match status" value="1"/>
</dbReference>
<protein>
    <recommendedName>
        <fullName evidence="1">YdhG-like domain-containing protein</fullName>
    </recommendedName>
</protein>
<sequence length="216" mass="24600">MNPEVDKFIANSPLWREEYETLRGILLDCGLTEVIKWGVPCYMDNKKNIALIHGFKSYFALGFFKGSLMKDPQGVMEAQGENTQSSRTLKLKDAHHIIELEPVIRAYVAEAVDLERSGAKLVYKKKADYEIPMELQNRFDENPQFSKAFHTLTEGRQKAYILYFSGAKQSKTIEDRIDKFTERILKGKGFNDCTCGHSKKLPGCDGSHKEHGGKPY</sequence>
<comment type="caution">
    <text evidence="2">The sequence shown here is derived from an EMBL/GenBank/DDBJ whole genome shotgun (WGS) entry which is preliminary data.</text>
</comment>
<dbReference type="Gene3D" id="3.40.5.90">
    <property type="entry name" value="CDGSH iron-sulfur domain, mitoNEET-type"/>
    <property type="match status" value="1"/>
</dbReference>
<gene>
    <name evidence="2" type="ORF">F8C82_09035</name>
</gene>
<dbReference type="Pfam" id="PF08818">
    <property type="entry name" value="DUF1801"/>
    <property type="match status" value="1"/>
</dbReference>
<proteinExistence type="predicted"/>
<evidence type="ECO:0000259" key="1">
    <source>
        <dbReference type="Pfam" id="PF08818"/>
    </source>
</evidence>
<accession>A0A6L3ZEN2</accession>
<dbReference type="Proteomes" id="UP000484164">
    <property type="component" value="Unassembled WGS sequence"/>
</dbReference>
<name>A0A6L3ZEN2_9FLAO</name>
<dbReference type="EMBL" id="WBVQ01000002">
    <property type="protein sequence ID" value="KAB2815832.1"/>
    <property type="molecule type" value="Genomic_DNA"/>
</dbReference>
<dbReference type="InterPro" id="IPR042216">
    <property type="entry name" value="MitoNEET_CISD"/>
</dbReference>
<feature type="domain" description="YdhG-like" evidence="1">
    <location>
        <begin position="15"/>
        <end position="112"/>
    </location>
</feature>
<reference evidence="2 3" key="1">
    <citation type="submission" date="2019-10" db="EMBL/GenBank/DDBJ databases">
        <title>Genome sequence of Phaeocystidibacter marisrubri JCM30614 (type strain).</title>
        <authorList>
            <person name="Bowman J.P."/>
        </authorList>
    </citation>
    <scope>NUCLEOTIDE SEQUENCE [LARGE SCALE GENOMIC DNA]</scope>
    <source>
        <strain evidence="2 3">JCM 30614</strain>
    </source>
</reference>
<dbReference type="OrthoDB" id="214150at2"/>
<dbReference type="SUPFAM" id="SSF159888">
    <property type="entry name" value="YdhG-like"/>
    <property type="match status" value="1"/>
</dbReference>
<dbReference type="RefSeq" id="WP_151693261.1">
    <property type="nucleotide sequence ID" value="NZ_BMGX01000001.1"/>
</dbReference>
<dbReference type="AlphaFoldDB" id="A0A6L3ZEN2"/>